<dbReference type="EMBL" id="CP051151">
    <property type="protein sequence ID" value="QLY40705.1"/>
    <property type="molecule type" value="Genomic_DNA"/>
</dbReference>
<evidence type="ECO:0000259" key="3">
    <source>
        <dbReference type="Pfam" id="PF02719"/>
    </source>
</evidence>
<proteinExistence type="inferred from homology"/>
<feature type="transmembrane region" description="Helical" evidence="2">
    <location>
        <begin position="90"/>
        <end position="109"/>
    </location>
</feature>
<gene>
    <name evidence="4" type="ORF">HF295_07525</name>
</gene>
<keyword evidence="2" id="KW-1133">Transmembrane helix</keyword>
<protein>
    <submittedName>
        <fullName evidence="4">Polysaccharide biosynthesis protein</fullName>
    </submittedName>
</protein>
<evidence type="ECO:0000313" key="4">
    <source>
        <dbReference type="EMBL" id="QLY40705.1"/>
    </source>
</evidence>
<dbReference type="InterPro" id="IPR051203">
    <property type="entry name" value="Polysaccharide_Synthase-Rel"/>
</dbReference>
<keyword evidence="2" id="KW-0812">Transmembrane</keyword>
<evidence type="ECO:0000313" key="5">
    <source>
        <dbReference type="Proteomes" id="UP000512167"/>
    </source>
</evidence>
<dbReference type="PANTHER" id="PTHR43318:SF1">
    <property type="entry name" value="POLYSACCHARIDE BIOSYNTHESIS PROTEIN EPSC-RELATED"/>
    <property type="match status" value="1"/>
</dbReference>
<dbReference type="PANTHER" id="PTHR43318">
    <property type="entry name" value="UDP-N-ACETYLGLUCOSAMINE 4,6-DEHYDRATASE"/>
    <property type="match status" value="1"/>
</dbReference>
<dbReference type="Pfam" id="PF02719">
    <property type="entry name" value="Polysacc_synt_2"/>
    <property type="match status" value="1"/>
</dbReference>
<dbReference type="KEGG" id="tbk:HF295_07525"/>
<dbReference type="RefSeq" id="WP_312031553.1">
    <property type="nucleotide sequence ID" value="NZ_CP051151.1"/>
</dbReference>
<keyword evidence="5" id="KW-1185">Reference proteome</keyword>
<reference evidence="4 5" key="1">
    <citation type="submission" date="2020-04" db="EMBL/GenBank/DDBJ databases">
        <authorList>
            <person name="Zheng R.K."/>
            <person name="Sun C.M."/>
        </authorList>
    </citation>
    <scope>NUCLEOTIDE SEQUENCE [LARGE SCALE GENOMIC DNA]</scope>
    <source>
        <strain evidence="5">zrk29</strain>
    </source>
</reference>
<dbReference type="Proteomes" id="UP000512167">
    <property type="component" value="Chromosome"/>
</dbReference>
<organism evidence="4 5">
    <name type="scientific">Hujiaoplasma nucleasis</name>
    <dbReference type="NCBI Taxonomy" id="2725268"/>
    <lineage>
        <taxon>Bacteria</taxon>
        <taxon>Bacillati</taxon>
        <taxon>Mycoplasmatota</taxon>
        <taxon>Mollicutes</taxon>
        <taxon>Candidatus Izemoplasmatales</taxon>
        <taxon>Hujiaoplasmataceae</taxon>
        <taxon>Hujiaoplasma</taxon>
    </lineage>
</organism>
<dbReference type="InterPro" id="IPR003869">
    <property type="entry name" value="Polysac_CapD-like"/>
</dbReference>
<evidence type="ECO:0000256" key="2">
    <source>
        <dbReference type="SAM" id="Phobius"/>
    </source>
</evidence>
<evidence type="ECO:0000256" key="1">
    <source>
        <dbReference type="ARBA" id="ARBA00007430"/>
    </source>
</evidence>
<feature type="transmembrane region" description="Helical" evidence="2">
    <location>
        <begin position="115"/>
        <end position="134"/>
    </location>
</feature>
<sequence length="620" mass="70747">MKNLLSRSRSYLRNKTKFNFMAIDAIGIAFTYTIMIVLLRLYVYTEFDYKMAFTLLPSIIIFKIVYYYIFKVYHLVLVNVGLDEVVKISIHIGISNTIIAIITLAIPNFEFIPEFFFIFTTFLEIFTMVAPRIIRRLLKLVMPNHMYRPGKRTLIVGAGPGGKIVLNEIRNNPQVFNNPIAFVDDDENKIGQLLSGYEILGPIKKIPEIIDDLQIQEVIIAIANISKDKLHDLIHIISSRSVTIKRLPQLSEYKDDEPNKIIDVNVEDLLSRKPVELDKTGIKSFIHHKTVLVTGAGGSIGSELVRQIVDYEPDLLVLFDIYENGVYDLQSELNIKFRETKKRIQLVILIGSVYNYQRLEDVFKTYKPDLVFHAAAYKHVPLMEDSAVEAVRTNILGTYNVCKLSDIYQVKKMVLVSSDKAVRPTNVMGATKRFAEMIIQSFANQSKTSYSAVRFGNVLGSNGSVVPLFKKQIENGGPVTLTDKRIIRYFMTIPEASGLILQSAVFAEGGEIFILDMGEPVKIYDLALKMIKLSGYKPFEEIDIKVIGLRPGEKLYEELLVDKSNGHIKTNNEKIFIEKIPCHMDINKEVSDIIQIFESLENIEIKQMIRKYVDTYQLKL</sequence>
<dbReference type="CDD" id="cd05237">
    <property type="entry name" value="UDP_invert_4-6DH_SDR_e"/>
    <property type="match status" value="1"/>
</dbReference>
<feature type="transmembrane region" description="Helical" evidence="2">
    <location>
        <begin position="49"/>
        <end position="69"/>
    </location>
</feature>
<dbReference type="AlphaFoldDB" id="A0A7L6N6T2"/>
<feature type="domain" description="Polysaccharide biosynthesis protein CapD-like" evidence="3">
    <location>
        <begin position="291"/>
        <end position="577"/>
    </location>
</feature>
<name>A0A7L6N6T2_9MOLU</name>
<dbReference type="SUPFAM" id="SSF53335">
    <property type="entry name" value="S-adenosyl-L-methionine-dependent methyltransferases"/>
    <property type="match status" value="1"/>
</dbReference>
<feature type="transmembrane region" description="Helical" evidence="2">
    <location>
        <begin position="21"/>
        <end position="43"/>
    </location>
</feature>
<dbReference type="Pfam" id="PF13727">
    <property type="entry name" value="CoA_binding_3"/>
    <property type="match status" value="1"/>
</dbReference>
<keyword evidence="2" id="KW-0472">Membrane</keyword>
<accession>A0A7L6N6T2</accession>
<dbReference type="SUPFAM" id="SSF51735">
    <property type="entry name" value="NAD(P)-binding Rossmann-fold domains"/>
    <property type="match status" value="1"/>
</dbReference>
<dbReference type="InterPro" id="IPR029063">
    <property type="entry name" value="SAM-dependent_MTases_sf"/>
</dbReference>
<dbReference type="InterPro" id="IPR036291">
    <property type="entry name" value="NAD(P)-bd_dom_sf"/>
</dbReference>
<comment type="similarity">
    <text evidence="1">Belongs to the polysaccharide synthase family.</text>
</comment>
<dbReference type="Gene3D" id="3.40.50.720">
    <property type="entry name" value="NAD(P)-binding Rossmann-like Domain"/>
    <property type="match status" value="2"/>
</dbReference>